<dbReference type="CDD" id="cd01741">
    <property type="entry name" value="GATase1_1"/>
    <property type="match status" value="1"/>
</dbReference>
<organism evidence="2 3">
    <name type="scientific">Caenibius tardaugens NBRC 16725</name>
    <dbReference type="NCBI Taxonomy" id="1219035"/>
    <lineage>
        <taxon>Bacteria</taxon>
        <taxon>Pseudomonadati</taxon>
        <taxon>Pseudomonadota</taxon>
        <taxon>Alphaproteobacteria</taxon>
        <taxon>Sphingomonadales</taxon>
        <taxon>Erythrobacteraceae</taxon>
        <taxon>Caenibius</taxon>
    </lineage>
</organism>
<evidence type="ECO:0000313" key="3">
    <source>
        <dbReference type="Proteomes" id="UP000016568"/>
    </source>
</evidence>
<dbReference type="EMBL" id="BASZ01000001">
    <property type="protein sequence ID" value="GAD47504.1"/>
    <property type="molecule type" value="Genomic_DNA"/>
</dbReference>
<reference evidence="2 3" key="1">
    <citation type="submission" date="2013-09" db="EMBL/GenBank/DDBJ databases">
        <title>Whole genome shotgun sequence of Novosphingobium tardaugens NBRC 16725.</title>
        <authorList>
            <person name="Isaki S."/>
            <person name="Hosoyama A."/>
            <person name="Tsuchikane K."/>
            <person name="Katsumata H."/>
            <person name="Ando Y."/>
            <person name="Yamazaki S."/>
            <person name="Fujita N."/>
        </authorList>
    </citation>
    <scope>NUCLEOTIDE SEQUENCE [LARGE SCALE GENOMIC DNA]</scope>
    <source>
        <strain evidence="2 3">NBRC 16725</strain>
    </source>
</reference>
<keyword evidence="3" id="KW-1185">Reference proteome</keyword>
<feature type="domain" description="Glutamine amidotransferase" evidence="1">
    <location>
        <begin position="18"/>
        <end position="184"/>
    </location>
</feature>
<dbReference type="OrthoDB" id="9813383at2"/>
<accession>U2ZQ59</accession>
<dbReference type="Proteomes" id="UP000016568">
    <property type="component" value="Unassembled WGS sequence"/>
</dbReference>
<protein>
    <recommendedName>
        <fullName evidence="1">Glutamine amidotransferase domain-containing protein</fullName>
    </recommendedName>
</protein>
<dbReference type="AlphaFoldDB" id="U2ZQ59"/>
<dbReference type="InterPro" id="IPR029062">
    <property type="entry name" value="Class_I_gatase-like"/>
</dbReference>
<dbReference type="InterPro" id="IPR044992">
    <property type="entry name" value="ChyE-like"/>
</dbReference>
<gene>
    <name evidence="2" type="ORF">NT2_01_02730</name>
</gene>
<dbReference type="Pfam" id="PF00117">
    <property type="entry name" value="GATase"/>
    <property type="match status" value="1"/>
</dbReference>
<dbReference type="PANTHER" id="PTHR42695">
    <property type="entry name" value="GLUTAMINE AMIDOTRANSFERASE YLR126C-RELATED"/>
    <property type="match status" value="1"/>
</dbReference>
<comment type="caution">
    <text evidence="2">The sequence shown here is derived from an EMBL/GenBank/DDBJ whole genome shotgun (WGS) entry which is preliminary data.</text>
</comment>
<dbReference type="eggNOG" id="COG0518">
    <property type="taxonomic scope" value="Bacteria"/>
</dbReference>
<evidence type="ECO:0000313" key="2">
    <source>
        <dbReference type="EMBL" id="GAD47504.1"/>
    </source>
</evidence>
<evidence type="ECO:0000259" key="1">
    <source>
        <dbReference type="Pfam" id="PF00117"/>
    </source>
</evidence>
<dbReference type="PANTHER" id="PTHR42695:SF5">
    <property type="entry name" value="GLUTAMINE AMIDOTRANSFERASE YLR126C-RELATED"/>
    <property type="match status" value="1"/>
</dbReference>
<dbReference type="PROSITE" id="PS51273">
    <property type="entry name" value="GATASE_TYPE_1"/>
    <property type="match status" value="1"/>
</dbReference>
<proteinExistence type="predicted"/>
<dbReference type="SUPFAM" id="SSF52317">
    <property type="entry name" value="Class I glutamine amidotransferase-like"/>
    <property type="match status" value="1"/>
</dbReference>
<name>U2ZQ59_9SPHN</name>
<sequence length="233" mass="24951">MKLGILEAGRPPATLSSYGSYADMFRDLFGANTYEYKVFDVQSGDFPDDVSACPAYLVTGSACGVYDHLPWIPQLMAFLRKAKGSAALVGICFGHQIMAEAFGGKVIRSPKGWGAGAQRYEVWRPQPWTGAQRAITLPASHQDQVVALPPGAAVVAGNGFAPYGMLAYSDQPAISLQLHPEFSQDYAVALTEIKRGQGMRDEDVDHALVTLDQPLDRAVAAGWIGTFLANAAA</sequence>
<dbReference type="RefSeq" id="WP_021688411.1">
    <property type="nucleotide sequence ID" value="NZ_BASZ01000001.1"/>
</dbReference>
<dbReference type="GO" id="GO:0005829">
    <property type="term" value="C:cytosol"/>
    <property type="evidence" value="ECO:0007669"/>
    <property type="project" value="TreeGrafter"/>
</dbReference>
<dbReference type="Gene3D" id="3.40.50.880">
    <property type="match status" value="1"/>
</dbReference>
<dbReference type="KEGG" id="ntd:EGO55_15790"/>
<dbReference type="InterPro" id="IPR017926">
    <property type="entry name" value="GATASE"/>
</dbReference>